<accession>A0ABN7VKA7</accession>
<gene>
    <name evidence="1" type="ORF">GMARGA_LOCUS19656</name>
</gene>
<evidence type="ECO:0000313" key="2">
    <source>
        <dbReference type="Proteomes" id="UP000789901"/>
    </source>
</evidence>
<proteinExistence type="predicted"/>
<comment type="caution">
    <text evidence="1">The sequence shown here is derived from an EMBL/GenBank/DDBJ whole genome shotgun (WGS) entry which is preliminary data.</text>
</comment>
<feature type="non-terminal residue" evidence="1">
    <location>
        <position position="182"/>
    </location>
</feature>
<keyword evidence="2" id="KW-1185">Reference proteome</keyword>
<protein>
    <submittedName>
        <fullName evidence="1">35359_t:CDS:1</fullName>
    </submittedName>
</protein>
<dbReference type="Gene3D" id="1.10.510.10">
    <property type="entry name" value="Transferase(Phosphotransferase) domain 1"/>
    <property type="match status" value="1"/>
</dbReference>
<dbReference type="InterPro" id="IPR011009">
    <property type="entry name" value="Kinase-like_dom_sf"/>
</dbReference>
<dbReference type="SUPFAM" id="SSF56112">
    <property type="entry name" value="Protein kinase-like (PK-like)"/>
    <property type="match status" value="1"/>
</dbReference>
<name>A0ABN7VKA7_GIGMA</name>
<sequence>MDKQKNFMKSNESSEFDRGGVCLRCNKLNSSRTWCKSCDPKLLTKNWSIDNKTIDNLIKESIHCANEWSDLKRLTNTSIQEFSDKFFSEAKAHLICQSDGTIATSRIVELYDGVRPEIEKGTPPLYITIVNACLDANPSKRPTAKDLIHPEAVYTSRLLELGVSKNSSINDSCAINFIVSVE</sequence>
<reference evidence="1 2" key="1">
    <citation type="submission" date="2021-06" db="EMBL/GenBank/DDBJ databases">
        <authorList>
            <person name="Kallberg Y."/>
            <person name="Tangrot J."/>
            <person name="Rosling A."/>
        </authorList>
    </citation>
    <scope>NUCLEOTIDE SEQUENCE [LARGE SCALE GENOMIC DNA]</scope>
    <source>
        <strain evidence="1 2">120-4 pot B 10/14</strain>
    </source>
</reference>
<dbReference type="Proteomes" id="UP000789901">
    <property type="component" value="Unassembled WGS sequence"/>
</dbReference>
<dbReference type="EMBL" id="CAJVQB010016559">
    <property type="protein sequence ID" value="CAG8780485.1"/>
    <property type="molecule type" value="Genomic_DNA"/>
</dbReference>
<organism evidence="1 2">
    <name type="scientific">Gigaspora margarita</name>
    <dbReference type="NCBI Taxonomy" id="4874"/>
    <lineage>
        <taxon>Eukaryota</taxon>
        <taxon>Fungi</taxon>
        <taxon>Fungi incertae sedis</taxon>
        <taxon>Mucoromycota</taxon>
        <taxon>Glomeromycotina</taxon>
        <taxon>Glomeromycetes</taxon>
        <taxon>Diversisporales</taxon>
        <taxon>Gigasporaceae</taxon>
        <taxon>Gigaspora</taxon>
    </lineage>
</organism>
<evidence type="ECO:0000313" key="1">
    <source>
        <dbReference type="EMBL" id="CAG8780485.1"/>
    </source>
</evidence>